<name>A0A0F6HBZ6_LEPIR</name>
<organism evidence="1 2">
    <name type="scientific">Leptospira interrogans str. UI 12621</name>
    <dbReference type="NCBI Taxonomy" id="1049937"/>
    <lineage>
        <taxon>Bacteria</taxon>
        <taxon>Pseudomonadati</taxon>
        <taxon>Spirochaetota</taxon>
        <taxon>Spirochaetia</taxon>
        <taxon>Leptospirales</taxon>
        <taxon>Leptospiraceae</taxon>
        <taxon>Leptospira</taxon>
    </lineage>
</organism>
<dbReference type="Proteomes" id="UP000006324">
    <property type="component" value="Unassembled WGS sequence"/>
</dbReference>
<dbReference type="EMBL" id="AHNQ02000022">
    <property type="protein sequence ID" value="EKO25823.1"/>
    <property type="molecule type" value="Genomic_DNA"/>
</dbReference>
<proteinExistence type="predicted"/>
<accession>A0A0F6HBZ6</accession>
<sequence>MIYFQSEGGMNIRIRTIFSLYAVAVSKFSFKRIQIVELILSNWRSIQYS</sequence>
<evidence type="ECO:0000313" key="1">
    <source>
        <dbReference type="EMBL" id="EKO25823.1"/>
    </source>
</evidence>
<gene>
    <name evidence="1" type="ORF">LEP1GSC104_4737</name>
</gene>
<protein>
    <submittedName>
        <fullName evidence="1">Uncharacterized protein</fullName>
    </submittedName>
</protein>
<dbReference type="AlphaFoldDB" id="A0A0F6HBZ6"/>
<evidence type="ECO:0000313" key="2">
    <source>
        <dbReference type="Proteomes" id="UP000006324"/>
    </source>
</evidence>
<reference evidence="1 2" key="1">
    <citation type="submission" date="2012-09" db="EMBL/GenBank/DDBJ databases">
        <authorList>
            <person name="Harkins D.M."/>
            <person name="Durkin A.S."/>
            <person name="Brinkac L.M."/>
            <person name="Selengut J.D."/>
            <person name="Sanka R."/>
            <person name="DePew J."/>
            <person name="Purushe J."/>
            <person name="Chanthongthip A."/>
            <person name="Lattana O."/>
            <person name="Phetsouvanh R."/>
            <person name="Newton P.N."/>
            <person name="Vinetz J.M."/>
            <person name="Sutton G.G."/>
            <person name="Nelson W.C."/>
            <person name="Fouts D.E."/>
        </authorList>
    </citation>
    <scope>NUCLEOTIDE SEQUENCE [LARGE SCALE GENOMIC DNA]</scope>
    <source>
        <strain evidence="1 2">UI 12621</strain>
    </source>
</reference>
<comment type="caution">
    <text evidence="1">The sequence shown here is derived from an EMBL/GenBank/DDBJ whole genome shotgun (WGS) entry which is preliminary data.</text>
</comment>